<dbReference type="Proteomes" id="UP001304895">
    <property type="component" value="Unassembled WGS sequence"/>
</dbReference>
<keyword evidence="1" id="KW-0812">Transmembrane</keyword>
<evidence type="ECO:0000256" key="1">
    <source>
        <dbReference type="SAM" id="Phobius"/>
    </source>
</evidence>
<reference evidence="2" key="2">
    <citation type="submission" date="2023-05" db="EMBL/GenBank/DDBJ databases">
        <authorList>
            <consortium name="Lawrence Berkeley National Laboratory"/>
            <person name="Steindorff A."/>
            <person name="Hensen N."/>
            <person name="Bonometti L."/>
            <person name="Westerberg I."/>
            <person name="Brannstrom I.O."/>
            <person name="Guillou S."/>
            <person name="Cros-Aarteil S."/>
            <person name="Calhoun S."/>
            <person name="Haridas S."/>
            <person name="Kuo A."/>
            <person name="Mondo S."/>
            <person name="Pangilinan J."/>
            <person name="Riley R."/>
            <person name="Labutti K."/>
            <person name="Andreopoulos B."/>
            <person name="Lipzen A."/>
            <person name="Chen C."/>
            <person name="Yanf M."/>
            <person name="Daum C."/>
            <person name="Ng V."/>
            <person name="Clum A."/>
            <person name="Ohm R."/>
            <person name="Martin F."/>
            <person name="Silar P."/>
            <person name="Natvig D."/>
            <person name="Lalanne C."/>
            <person name="Gautier V."/>
            <person name="Ament-Velasquez S.L."/>
            <person name="Kruys A."/>
            <person name="Hutchinson M.I."/>
            <person name="Powell A.J."/>
            <person name="Barry K."/>
            <person name="Miller A.N."/>
            <person name="Grigoriev I.V."/>
            <person name="Debuchy R."/>
            <person name="Gladieux P."/>
            <person name="Thoren M.H."/>
            <person name="Johannesson H."/>
        </authorList>
    </citation>
    <scope>NUCLEOTIDE SEQUENCE</scope>
    <source>
        <strain evidence="2">CBS 123565</strain>
    </source>
</reference>
<name>A0AAN6ZB35_9PEZI</name>
<dbReference type="PANTHER" id="PTHR42044">
    <property type="entry name" value="DUF676 DOMAIN-CONTAINING PROTEIN-RELATED"/>
    <property type="match status" value="1"/>
</dbReference>
<proteinExistence type="predicted"/>
<keyword evidence="3" id="KW-1185">Reference proteome</keyword>
<sequence>MAPPAPPAPGPAASPNNNTRFFGSQIGGKSVINYSYTDRPGRLMAWDVYYFFKFSWAIPYVLWPLCPADSAELSELSLTPGNVFCVAVHVVLCMLQLALLVALPVLAAFPVWTAATAVALVMLLNNGLCLLLNGEGVEYRSDPQYAPALPEHAHEQWIFINGVSVGEHWMRSNLNRLAVTFRRPILGIHNKTSGILFDIVECLIQRNWGYATTDVRVGYRIIKKKLYNPRYSKIIFILHSQGGIEGGLILDYLLQELPQDLLCKIEVYTFGNAANHFNNPHRHVRTQGLARLHPLAASTDSTRLAPAATGALFTAATTTPSPSLLSDRAIGHMEHYAHATDFVALWGVLHFATSSPVSRILPRFIGRVFVRASGRGGHQFVQHYLDGMFPLRKDPATGALLRVAGTGVPWGCEEDQGAGGVKVKELSRLWQYRNGRSPVEKPPLLVLGGDGLVRNATL</sequence>
<keyword evidence="1" id="KW-1133">Transmembrane helix</keyword>
<gene>
    <name evidence="2" type="ORF">BT67DRAFT_486049</name>
</gene>
<feature type="transmembrane region" description="Helical" evidence="1">
    <location>
        <begin position="109"/>
        <end position="132"/>
    </location>
</feature>
<reference evidence="2" key="1">
    <citation type="journal article" date="2023" name="Mol. Phylogenet. Evol.">
        <title>Genome-scale phylogeny and comparative genomics of the fungal order Sordariales.</title>
        <authorList>
            <person name="Hensen N."/>
            <person name="Bonometti L."/>
            <person name="Westerberg I."/>
            <person name="Brannstrom I.O."/>
            <person name="Guillou S."/>
            <person name="Cros-Aarteil S."/>
            <person name="Calhoun S."/>
            <person name="Haridas S."/>
            <person name="Kuo A."/>
            <person name="Mondo S."/>
            <person name="Pangilinan J."/>
            <person name="Riley R."/>
            <person name="LaButti K."/>
            <person name="Andreopoulos B."/>
            <person name="Lipzen A."/>
            <person name="Chen C."/>
            <person name="Yan M."/>
            <person name="Daum C."/>
            <person name="Ng V."/>
            <person name="Clum A."/>
            <person name="Steindorff A."/>
            <person name="Ohm R.A."/>
            <person name="Martin F."/>
            <person name="Silar P."/>
            <person name="Natvig D.O."/>
            <person name="Lalanne C."/>
            <person name="Gautier V."/>
            <person name="Ament-Velasquez S.L."/>
            <person name="Kruys A."/>
            <person name="Hutchinson M.I."/>
            <person name="Powell A.J."/>
            <person name="Barry K."/>
            <person name="Miller A.N."/>
            <person name="Grigoriev I.V."/>
            <person name="Debuchy R."/>
            <person name="Gladieux P."/>
            <person name="Hiltunen Thoren M."/>
            <person name="Johannesson H."/>
        </authorList>
    </citation>
    <scope>NUCLEOTIDE SEQUENCE</scope>
    <source>
        <strain evidence="2">CBS 123565</strain>
    </source>
</reference>
<feature type="transmembrane region" description="Helical" evidence="1">
    <location>
        <begin position="48"/>
        <end position="66"/>
    </location>
</feature>
<protein>
    <submittedName>
        <fullName evidence="2">Uncharacterized protein</fullName>
    </submittedName>
</protein>
<accession>A0AAN6ZB35</accession>
<dbReference type="AlphaFoldDB" id="A0AAN6ZB35"/>
<feature type="transmembrane region" description="Helical" evidence="1">
    <location>
        <begin position="78"/>
        <end position="103"/>
    </location>
</feature>
<evidence type="ECO:0000313" key="2">
    <source>
        <dbReference type="EMBL" id="KAK4131451.1"/>
    </source>
</evidence>
<keyword evidence="1" id="KW-0472">Membrane</keyword>
<dbReference type="PANTHER" id="PTHR42044:SF1">
    <property type="entry name" value="DUF676 DOMAIN-CONTAINING PROTEIN"/>
    <property type="match status" value="1"/>
</dbReference>
<comment type="caution">
    <text evidence="2">The sequence shown here is derived from an EMBL/GenBank/DDBJ whole genome shotgun (WGS) entry which is preliminary data.</text>
</comment>
<dbReference type="EMBL" id="MU853424">
    <property type="protein sequence ID" value="KAK4131451.1"/>
    <property type="molecule type" value="Genomic_DNA"/>
</dbReference>
<organism evidence="2 3">
    <name type="scientific">Trichocladium antarcticum</name>
    <dbReference type="NCBI Taxonomy" id="1450529"/>
    <lineage>
        <taxon>Eukaryota</taxon>
        <taxon>Fungi</taxon>
        <taxon>Dikarya</taxon>
        <taxon>Ascomycota</taxon>
        <taxon>Pezizomycotina</taxon>
        <taxon>Sordariomycetes</taxon>
        <taxon>Sordariomycetidae</taxon>
        <taxon>Sordariales</taxon>
        <taxon>Chaetomiaceae</taxon>
        <taxon>Trichocladium</taxon>
    </lineage>
</organism>
<evidence type="ECO:0000313" key="3">
    <source>
        <dbReference type="Proteomes" id="UP001304895"/>
    </source>
</evidence>